<dbReference type="AlphaFoldDB" id="A0A9W8Z1V6"/>
<keyword evidence="2" id="KW-0813">Transport</keyword>
<name>A0A9W8Z1V6_9PEZI</name>
<dbReference type="OrthoDB" id="5086884at2759"/>
<feature type="region of interest" description="Disordered" evidence="6">
    <location>
        <begin position="234"/>
        <end position="279"/>
    </location>
</feature>
<feature type="transmembrane region" description="Helical" evidence="7">
    <location>
        <begin position="197"/>
        <end position="217"/>
    </location>
</feature>
<evidence type="ECO:0000256" key="7">
    <source>
        <dbReference type="SAM" id="Phobius"/>
    </source>
</evidence>
<keyword evidence="3 7" id="KW-0812">Transmembrane</keyword>
<evidence type="ECO:0000313" key="10">
    <source>
        <dbReference type="Proteomes" id="UP001140453"/>
    </source>
</evidence>
<accession>A0A9W8Z1V6</accession>
<dbReference type="PANTHER" id="PTHR23506">
    <property type="entry name" value="GH10249P"/>
    <property type="match status" value="1"/>
</dbReference>
<dbReference type="PANTHER" id="PTHR23506:SF23">
    <property type="entry name" value="GH10249P"/>
    <property type="match status" value="1"/>
</dbReference>
<organism evidence="9 10">
    <name type="scientific">Gnomoniopsis smithogilvyi</name>
    <dbReference type="NCBI Taxonomy" id="1191159"/>
    <lineage>
        <taxon>Eukaryota</taxon>
        <taxon>Fungi</taxon>
        <taxon>Dikarya</taxon>
        <taxon>Ascomycota</taxon>
        <taxon>Pezizomycotina</taxon>
        <taxon>Sordariomycetes</taxon>
        <taxon>Sordariomycetidae</taxon>
        <taxon>Diaporthales</taxon>
        <taxon>Gnomoniaceae</taxon>
        <taxon>Gnomoniopsis</taxon>
    </lineage>
</organism>
<proteinExistence type="predicted"/>
<dbReference type="Pfam" id="PF07690">
    <property type="entry name" value="MFS_1"/>
    <property type="match status" value="1"/>
</dbReference>
<dbReference type="InterPro" id="IPR020846">
    <property type="entry name" value="MFS_dom"/>
</dbReference>
<feature type="transmembrane region" description="Helical" evidence="7">
    <location>
        <begin position="440"/>
        <end position="463"/>
    </location>
</feature>
<feature type="transmembrane region" description="Helical" evidence="7">
    <location>
        <begin position="173"/>
        <end position="191"/>
    </location>
</feature>
<dbReference type="PROSITE" id="PS50850">
    <property type="entry name" value="MFS"/>
    <property type="match status" value="1"/>
</dbReference>
<evidence type="ECO:0000256" key="3">
    <source>
        <dbReference type="ARBA" id="ARBA00022692"/>
    </source>
</evidence>
<feature type="transmembrane region" description="Helical" evidence="7">
    <location>
        <begin position="113"/>
        <end position="137"/>
    </location>
</feature>
<feature type="transmembrane region" description="Helical" evidence="7">
    <location>
        <begin position="395"/>
        <end position="419"/>
    </location>
</feature>
<dbReference type="Gene3D" id="1.20.1250.20">
    <property type="entry name" value="MFS general substrate transporter like domains"/>
    <property type="match status" value="1"/>
</dbReference>
<feature type="transmembrane region" description="Helical" evidence="7">
    <location>
        <begin position="336"/>
        <end position="356"/>
    </location>
</feature>
<reference evidence="9" key="1">
    <citation type="submission" date="2022-10" db="EMBL/GenBank/DDBJ databases">
        <title>Tapping the CABI collections for fungal endophytes: first genome assemblies for Collariella, Neodidymelliopsis, Ascochyta clinopodiicola, Didymella pomorum, Didymosphaeria variabile, Neocosmospora piperis and Neocucurbitaria cava.</title>
        <authorList>
            <person name="Hill R."/>
        </authorList>
    </citation>
    <scope>NUCLEOTIDE SEQUENCE</scope>
    <source>
        <strain evidence="9">IMI 355082</strain>
    </source>
</reference>
<dbReference type="InterPro" id="IPR036259">
    <property type="entry name" value="MFS_trans_sf"/>
</dbReference>
<evidence type="ECO:0000256" key="6">
    <source>
        <dbReference type="SAM" id="MobiDB-lite"/>
    </source>
</evidence>
<feature type="region of interest" description="Disordered" evidence="6">
    <location>
        <begin position="498"/>
        <end position="535"/>
    </location>
</feature>
<evidence type="ECO:0000259" key="8">
    <source>
        <dbReference type="PROSITE" id="PS50850"/>
    </source>
</evidence>
<dbReference type="CDD" id="cd17325">
    <property type="entry name" value="MFS_MdtG_SLC18_like"/>
    <property type="match status" value="1"/>
</dbReference>
<sequence>MAPSASKRSSFARFLSGERHSSNSKPPRFLAFRSSEAFIGSTVCIAIFTDILLYGIIVPVLPFALTDRVGIPSSDIQTWNAVLLACYTIALFVGSPLVGIYADHTSSRRWPLLIGLFALAGSTLLLCLGKTIALMVIGRLLQGFSAAIVWSVGLALLADTFGDKIGMAMGCSAISMSLGLLISPAIGGAVFDREGYYAVYYVAFGCIVLDVLLRLILIEKKIARQWIVEDDDQSSTRANDTTPVDVERNSGIAPSEKRVDETSQPGIETKAGPPATASSGTRGLLAKYPMLRLFKNRRILAANFGIIIQAAVMFTWDTVLPLFVKETFNWSSTDAGLMFFALFVPGFISPLVGYLSDRYGARWPSLAGFVASLPLLVCLRFVSQDTISHKVLLGALLSLIGATLSFANTPLMAEITYAIEAEEAKTPGVFGTKGVYGLGYGLFCTSFALGGSIGTLMSGYVMAARGWGTLTWALAVWMSGGAVVIGLFAGARPALVSKGDEEPATDTSQREPGDMQEASTTPSRGGQAEDVGIVV</sequence>
<feature type="transmembrane region" description="Helical" evidence="7">
    <location>
        <begin position="299"/>
        <end position="316"/>
    </location>
</feature>
<dbReference type="InterPro" id="IPR011701">
    <property type="entry name" value="MFS"/>
</dbReference>
<dbReference type="SUPFAM" id="SSF103473">
    <property type="entry name" value="MFS general substrate transporter"/>
    <property type="match status" value="1"/>
</dbReference>
<feature type="transmembrane region" description="Helical" evidence="7">
    <location>
        <begin position="143"/>
        <end position="161"/>
    </location>
</feature>
<evidence type="ECO:0000313" key="9">
    <source>
        <dbReference type="EMBL" id="KAJ4395995.1"/>
    </source>
</evidence>
<dbReference type="Proteomes" id="UP001140453">
    <property type="component" value="Unassembled WGS sequence"/>
</dbReference>
<feature type="transmembrane region" description="Helical" evidence="7">
    <location>
        <begin position="469"/>
        <end position="489"/>
    </location>
</feature>
<protein>
    <recommendedName>
        <fullName evidence="8">Major facilitator superfamily (MFS) profile domain-containing protein</fullName>
    </recommendedName>
</protein>
<keyword evidence="4 7" id="KW-1133">Transmembrane helix</keyword>
<gene>
    <name evidence="9" type="ORF">N0V93_000211</name>
</gene>
<evidence type="ECO:0000256" key="5">
    <source>
        <dbReference type="ARBA" id="ARBA00023136"/>
    </source>
</evidence>
<dbReference type="EMBL" id="JAPEVB010000001">
    <property type="protein sequence ID" value="KAJ4395995.1"/>
    <property type="molecule type" value="Genomic_DNA"/>
</dbReference>
<comment type="subcellular location">
    <subcellularLocation>
        <location evidence="1">Membrane</location>
        <topology evidence="1">Multi-pass membrane protein</topology>
    </subcellularLocation>
</comment>
<feature type="domain" description="Major facilitator superfamily (MFS) profile" evidence="8">
    <location>
        <begin position="39"/>
        <end position="498"/>
    </location>
</feature>
<comment type="caution">
    <text evidence="9">The sequence shown here is derived from an EMBL/GenBank/DDBJ whole genome shotgun (WGS) entry which is preliminary data.</text>
</comment>
<evidence type="ECO:0000256" key="1">
    <source>
        <dbReference type="ARBA" id="ARBA00004141"/>
    </source>
</evidence>
<dbReference type="GO" id="GO:0016020">
    <property type="term" value="C:membrane"/>
    <property type="evidence" value="ECO:0007669"/>
    <property type="project" value="UniProtKB-SubCell"/>
</dbReference>
<dbReference type="GO" id="GO:0022857">
    <property type="term" value="F:transmembrane transporter activity"/>
    <property type="evidence" value="ECO:0007669"/>
    <property type="project" value="InterPro"/>
</dbReference>
<evidence type="ECO:0000256" key="4">
    <source>
        <dbReference type="ARBA" id="ARBA00022989"/>
    </source>
</evidence>
<feature type="transmembrane region" description="Helical" evidence="7">
    <location>
        <begin position="37"/>
        <end position="61"/>
    </location>
</feature>
<evidence type="ECO:0000256" key="2">
    <source>
        <dbReference type="ARBA" id="ARBA00022448"/>
    </source>
</evidence>
<feature type="transmembrane region" description="Helical" evidence="7">
    <location>
        <begin position="363"/>
        <end position="383"/>
    </location>
</feature>
<keyword evidence="10" id="KW-1185">Reference proteome</keyword>
<keyword evidence="5 7" id="KW-0472">Membrane</keyword>
<feature type="transmembrane region" description="Helical" evidence="7">
    <location>
        <begin position="81"/>
        <end position="101"/>
    </location>
</feature>
<dbReference type="InterPro" id="IPR050930">
    <property type="entry name" value="MFS_Vesicular_Transporter"/>
</dbReference>